<protein>
    <submittedName>
        <fullName evidence="1">Uncharacterized protein</fullName>
    </submittedName>
</protein>
<name>A0A3M7QNR5_BRAPC</name>
<reference evidence="1 2" key="1">
    <citation type="journal article" date="2018" name="Sci. Rep.">
        <title>Genomic signatures of local adaptation to the degree of environmental predictability in rotifers.</title>
        <authorList>
            <person name="Franch-Gras L."/>
            <person name="Hahn C."/>
            <person name="Garcia-Roger E.M."/>
            <person name="Carmona M.J."/>
            <person name="Serra M."/>
            <person name="Gomez A."/>
        </authorList>
    </citation>
    <scope>NUCLEOTIDE SEQUENCE [LARGE SCALE GENOMIC DNA]</scope>
    <source>
        <strain evidence="1">HYR1</strain>
    </source>
</reference>
<accession>A0A3M7QNR5</accession>
<comment type="caution">
    <text evidence="1">The sequence shown here is derived from an EMBL/GenBank/DDBJ whole genome shotgun (WGS) entry which is preliminary data.</text>
</comment>
<sequence length="93" mass="11208">MFCHGVDVNLISHFDKLKCNETILISRDNLLRYSFDMTIQTFRILSEWFVKIGEKLHERLNLWGIEWKSKVFTNSLTQEYNSTILDSDYKNWE</sequence>
<gene>
    <name evidence="1" type="ORF">BpHYR1_009073</name>
</gene>
<evidence type="ECO:0000313" key="2">
    <source>
        <dbReference type="Proteomes" id="UP000276133"/>
    </source>
</evidence>
<keyword evidence="2" id="KW-1185">Reference proteome</keyword>
<proteinExistence type="predicted"/>
<evidence type="ECO:0000313" key="1">
    <source>
        <dbReference type="EMBL" id="RNA12588.1"/>
    </source>
</evidence>
<organism evidence="1 2">
    <name type="scientific">Brachionus plicatilis</name>
    <name type="common">Marine rotifer</name>
    <name type="synonym">Brachionus muelleri</name>
    <dbReference type="NCBI Taxonomy" id="10195"/>
    <lineage>
        <taxon>Eukaryota</taxon>
        <taxon>Metazoa</taxon>
        <taxon>Spiralia</taxon>
        <taxon>Gnathifera</taxon>
        <taxon>Rotifera</taxon>
        <taxon>Eurotatoria</taxon>
        <taxon>Monogononta</taxon>
        <taxon>Pseudotrocha</taxon>
        <taxon>Ploima</taxon>
        <taxon>Brachionidae</taxon>
        <taxon>Brachionus</taxon>
    </lineage>
</organism>
<dbReference type="Proteomes" id="UP000276133">
    <property type="component" value="Unassembled WGS sequence"/>
</dbReference>
<dbReference type="AlphaFoldDB" id="A0A3M7QNR5"/>
<dbReference type="EMBL" id="REGN01005653">
    <property type="protein sequence ID" value="RNA12588.1"/>
    <property type="molecule type" value="Genomic_DNA"/>
</dbReference>